<evidence type="ECO:0000313" key="2">
    <source>
        <dbReference type="EMBL" id="KAF2458413.1"/>
    </source>
</evidence>
<dbReference type="AlphaFoldDB" id="A0A6A6P4P5"/>
<organism evidence="2 3">
    <name type="scientific">Lineolata rhizophorae</name>
    <dbReference type="NCBI Taxonomy" id="578093"/>
    <lineage>
        <taxon>Eukaryota</taxon>
        <taxon>Fungi</taxon>
        <taxon>Dikarya</taxon>
        <taxon>Ascomycota</taxon>
        <taxon>Pezizomycotina</taxon>
        <taxon>Dothideomycetes</taxon>
        <taxon>Dothideomycetes incertae sedis</taxon>
        <taxon>Lineolatales</taxon>
        <taxon>Lineolataceae</taxon>
        <taxon>Lineolata</taxon>
    </lineage>
</organism>
<gene>
    <name evidence="2" type="ORF">BDY21DRAFT_219313</name>
</gene>
<dbReference type="EMBL" id="MU001678">
    <property type="protein sequence ID" value="KAF2458413.1"/>
    <property type="molecule type" value="Genomic_DNA"/>
</dbReference>
<proteinExistence type="predicted"/>
<protein>
    <submittedName>
        <fullName evidence="2">Uncharacterized protein</fullName>
    </submittedName>
</protein>
<feature type="region of interest" description="Disordered" evidence="1">
    <location>
        <begin position="33"/>
        <end position="53"/>
    </location>
</feature>
<accession>A0A6A6P4P5</accession>
<evidence type="ECO:0000313" key="3">
    <source>
        <dbReference type="Proteomes" id="UP000799766"/>
    </source>
</evidence>
<name>A0A6A6P4P5_9PEZI</name>
<reference evidence="2" key="1">
    <citation type="journal article" date="2020" name="Stud. Mycol.">
        <title>101 Dothideomycetes genomes: a test case for predicting lifestyles and emergence of pathogens.</title>
        <authorList>
            <person name="Haridas S."/>
            <person name="Albert R."/>
            <person name="Binder M."/>
            <person name="Bloem J."/>
            <person name="Labutti K."/>
            <person name="Salamov A."/>
            <person name="Andreopoulos B."/>
            <person name="Baker S."/>
            <person name="Barry K."/>
            <person name="Bills G."/>
            <person name="Bluhm B."/>
            <person name="Cannon C."/>
            <person name="Castanera R."/>
            <person name="Culley D."/>
            <person name="Daum C."/>
            <person name="Ezra D."/>
            <person name="Gonzalez J."/>
            <person name="Henrissat B."/>
            <person name="Kuo A."/>
            <person name="Liang C."/>
            <person name="Lipzen A."/>
            <person name="Lutzoni F."/>
            <person name="Magnuson J."/>
            <person name="Mondo S."/>
            <person name="Nolan M."/>
            <person name="Ohm R."/>
            <person name="Pangilinan J."/>
            <person name="Park H.-J."/>
            <person name="Ramirez L."/>
            <person name="Alfaro M."/>
            <person name="Sun H."/>
            <person name="Tritt A."/>
            <person name="Yoshinaga Y."/>
            <person name="Zwiers L.-H."/>
            <person name="Turgeon B."/>
            <person name="Goodwin S."/>
            <person name="Spatafora J."/>
            <person name="Crous P."/>
            <person name="Grigoriev I."/>
        </authorList>
    </citation>
    <scope>NUCLEOTIDE SEQUENCE</scope>
    <source>
        <strain evidence="2">ATCC 16933</strain>
    </source>
</reference>
<sequence>MEKRAVSKSGALLPKVTLRASVQLASPACLNRRPKSPRHMAKATSDTTSRRCTPETKRLPAIGVAPECDQRPGFASLHEFLGVRGCFFNFALCAYAFRAFRPGGPVMSPYQILSLAETSREQTRPCCIALFLSCSSSKRRRSHKMRHIAKT</sequence>
<keyword evidence="3" id="KW-1185">Reference proteome</keyword>
<evidence type="ECO:0000256" key="1">
    <source>
        <dbReference type="SAM" id="MobiDB-lite"/>
    </source>
</evidence>
<dbReference type="Proteomes" id="UP000799766">
    <property type="component" value="Unassembled WGS sequence"/>
</dbReference>